<name>A0A178ESC0_TRIRU</name>
<sequence>MGQGRDAFDSTIAASSRLGINKGQRNATSLDSSYSSPPPAVYPSVWLAGWAGSGSNGHNKTAARQRTVSEELDVRACKQSFVSVWTTIGGDPVREDVGRAAAGRSNADQGAQREQKGRGQTPSAQPACLAFSLPWSFMVVCGAGGCGWCWRRSLSVCTPCKTADCGLRAASNENETKRSSVCFLFQRDGGNEETQLSKGSGLRWRTKRGQKRMKLSHRRQHDGTAGASVQFSMGLLLVAVAVVVVVGGGGGCSLSSPSRGGRFGDGFDIKYIYAQTQANTAARNVEERLLDARNLRLAMAGHLSGWLFYAAADLTGPGRCQ</sequence>
<proteinExistence type="predicted"/>
<protein>
    <submittedName>
        <fullName evidence="2">Uncharacterized protein</fullName>
    </submittedName>
</protein>
<dbReference type="Proteomes" id="UP000243015">
    <property type="component" value="Unassembled WGS sequence"/>
</dbReference>
<evidence type="ECO:0000313" key="2">
    <source>
        <dbReference type="EMBL" id="OAL62839.1"/>
    </source>
</evidence>
<organism evidence="2 3">
    <name type="scientific">Trichophyton rubrum</name>
    <name type="common">Athlete's foot fungus</name>
    <name type="synonym">Epidermophyton rubrum</name>
    <dbReference type="NCBI Taxonomy" id="5551"/>
    <lineage>
        <taxon>Eukaryota</taxon>
        <taxon>Fungi</taxon>
        <taxon>Dikarya</taxon>
        <taxon>Ascomycota</taxon>
        <taxon>Pezizomycotina</taxon>
        <taxon>Eurotiomycetes</taxon>
        <taxon>Eurotiomycetidae</taxon>
        <taxon>Onygenales</taxon>
        <taxon>Arthrodermataceae</taxon>
        <taxon>Trichophyton</taxon>
    </lineage>
</organism>
<accession>A0A178ESC0</accession>
<feature type="region of interest" description="Disordered" evidence="1">
    <location>
        <begin position="100"/>
        <end position="124"/>
    </location>
</feature>
<evidence type="ECO:0000256" key="1">
    <source>
        <dbReference type="SAM" id="MobiDB-lite"/>
    </source>
</evidence>
<comment type="caution">
    <text evidence="2">The sequence shown here is derived from an EMBL/GenBank/DDBJ whole genome shotgun (WGS) entry which is preliminary data.</text>
</comment>
<reference evidence="2 3" key="1">
    <citation type="submission" date="2016-05" db="EMBL/GenBank/DDBJ databases">
        <title>Genome sequencing of Trichophyton rubrum CMCC(F)T1i isolated from hair.</title>
        <authorList>
            <person name="Zhan P."/>
            <person name="Tao Y."/>
            <person name="Liu W."/>
        </authorList>
    </citation>
    <scope>NUCLEOTIDE SEQUENCE [LARGE SCALE GENOMIC DNA]</scope>
    <source>
        <strain evidence="3">CMCC(F)T1i</strain>
    </source>
</reference>
<dbReference type="EMBL" id="LHPM01000018">
    <property type="protein sequence ID" value="OAL62839.1"/>
    <property type="molecule type" value="Genomic_DNA"/>
</dbReference>
<gene>
    <name evidence="2" type="ORF">A7C99_5223</name>
</gene>
<dbReference type="AlphaFoldDB" id="A0A178ESC0"/>
<evidence type="ECO:0000313" key="3">
    <source>
        <dbReference type="Proteomes" id="UP000243015"/>
    </source>
</evidence>